<dbReference type="InterPro" id="IPR050426">
    <property type="entry name" value="Glycosyltransferase_28"/>
</dbReference>
<dbReference type="EMBL" id="JAADZU010000113">
    <property type="protein sequence ID" value="NDK92320.1"/>
    <property type="molecule type" value="Genomic_DNA"/>
</dbReference>
<sequence>MGSGTPVLVSPAHIVFLLYGSRGDIQPGICLATELLRRGHRVTAVVPPNLVDLVASAGVPTVYPVGRDTDRQWSSDTALDAQRSRNPLTKARFALDTVVDGIRSFDDGLIRLFVDADPTTGKPPVHDVDRLVVAPICQARGMALADRLGVVLTVLRFAPMSPNSWYGPVPGVADGLGPRATRAAWRAYNSVVWSSTRHGENRFRRRIGLATMHRPCPDRLAARRIVQIQAYDPAIVPGLGDEWGSLKPIIGFLDLAAQDRRHLTEVSGHDTDLTAWLADGSAPVYVGFGSMPIADPDRISEIFCSVAAESGLRLILALGGRPGRDPQHPDVYHVGAVDHSWLFPQCAVVVHHGGAGTTAAVLRSGTPGVIYAFTAEQPFWANRIAALGVGVGRRFSALSRETVGEDLRVVIGDGIRDAAREFAAQMVTPQQAVATAAELVEERSRALATP</sequence>
<dbReference type="Pfam" id="PF03033">
    <property type="entry name" value="Glyco_transf_28"/>
    <property type="match status" value="1"/>
</dbReference>
<dbReference type="InterPro" id="IPR004276">
    <property type="entry name" value="GlycoTrans_28_N"/>
</dbReference>
<dbReference type="Proteomes" id="UP000466307">
    <property type="component" value="Unassembled WGS sequence"/>
</dbReference>
<feature type="domain" description="Glycosyltransferase family 28 N-terminal" evidence="1">
    <location>
        <begin position="14"/>
        <end position="89"/>
    </location>
</feature>
<dbReference type="PANTHER" id="PTHR48050:SF13">
    <property type="entry name" value="STEROL 3-BETA-GLUCOSYLTRANSFERASE UGT80A2"/>
    <property type="match status" value="1"/>
</dbReference>
<dbReference type="InterPro" id="IPR010610">
    <property type="entry name" value="EryCIII-like_C"/>
</dbReference>
<evidence type="ECO:0000259" key="2">
    <source>
        <dbReference type="Pfam" id="PF06722"/>
    </source>
</evidence>
<dbReference type="FunFam" id="3.40.50.2000:FF:000009">
    <property type="entry name" value="Sterol 3-beta-glucosyltransferase UGT80A2"/>
    <property type="match status" value="1"/>
</dbReference>
<dbReference type="AlphaFoldDB" id="A0A7K3LVK2"/>
<evidence type="ECO:0000259" key="1">
    <source>
        <dbReference type="Pfam" id="PF03033"/>
    </source>
</evidence>
<name>A0A7K3LVK2_9ACTN</name>
<dbReference type="Pfam" id="PF06722">
    <property type="entry name" value="EryCIII-like_C"/>
    <property type="match status" value="1"/>
</dbReference>
<dbReference type="GO" id="GO:0005975">
    <property type="term" value="P:carbohydrate metabolic process"/>
    <property type="evidence" value="ECO:0007669"/>
    <property type="project" value="InterPro"/>
</dbReference>
<evidence type="ECO:0000313" key="4">
    <source>
        <dbReference type="Proteomes" id="UP000466307"/>
    </source>
</evidence>
<evidence type="ECO:0000313" key="3">
    <source>
        <dbReference type="EMBL" id="NDK92320.1"/>
    </source>
</evidence>
<comment type="caution">
    <text evidence="3">The sequence shown here is derived from an EMBL/GenBank/DDBJ whole genome shotgun (WGS) entry which is preliminary data.</text>
</comment>
<keyword evidence="4" id="KW-1185">Reference proteome</keyword>
<dbReference type="GO" id="GO:0033072">
    <property type="term" value="P:vancomycin biosynthetic process"/>
    <property type="evidence" value="ECO:0007669"/>
    <property type="project" value="UniProtKB-ARBA"/>
</dbReference>
<proteinExistence type="predicted"/>
<organism evidence="3 4">
    <name type="scientific">Gordonia desulfuricans</name>
    <dbReference type="NCBI Taxonomy" id="89051"/>
    <lineage>
        <taxon>Bacteria</taxon>
        <taxon>Bacillati</taxon>
        <taxon>Actinomycetota</taxon>
        <taxon>Actinomycetes</taxon>
        <taxon>Mycobacteriales</taxon>
        <taxon>Gordoniaceae</taxon>
        <taxon>Gordonia</taxon>
    </lineage>
</organism>
<feature type="domain" description="Erythromycin biosynthesis protein CIII-like C-terminal" evidence="2">
    <location>
        <begin position="330"/>
        <end position="429"/>
    </location>
</feature>
<reference evidence="3 4" key="1">
    <citation type="submission" date="2020-01" db="EMBL/GenBank/DDBJ databases">
        <title>Investigation of new actinobacteria for the biodesulphurisation of diesel fuel.</title>
        <authorList>
            <person name="Athi Narayanan S.M."/>
        </authorList>
    </citation>
    <scope>NUCLEOTIDE SEQUENCE [LARGE SCALE GENOMIC DNA]</scope>
    <source>
        <strain evidence="3 4">213E</strain>
    </source>
</reference>
<dbReference type="GO" id="GO:0008194">
    <property type="term" value="F:UDP-glycosyltransferase activity"/>
    <property type="evidence" value="ECO:0007669"/>
    <property type="project" value="InterPro"/>
</dbReference>
<keyword evidence="3" id="KW-0808">Transferase</keyword>
<dbReference type="CDD" id="cd03784">
    <property type="entry name" value="GT1_Gtf-like"/>
    <property type="match status" value="1"/>
</dbReference>
<dbReference type="SUPFAM" id="SSF53756">
    <property type="entry name" value="UDP-Glycosyltransferase/glycogen phosphorylase"/>
    <property type="match status" value="1"/>
</dbReference>
<dbReference type="PANTHER" id="PTHR48050">
    <property type="entry name" value="STEROL 3-BETA-GLUCOSYLTRANSFERASE"/>
    <property type="match status" value="1"/>
</dbReference>
<dbReference type="InterPro" id="IPR002213">
    <property type="entry name" value="UDP_glucos_trans"/>
</dbReference>
<dbReference type="GO" id="GO:0016758">
    <property type="term" value="F:hexosyltransferase activity"/>
    <property type="evidence" value="ECO:0007669"/>
    <property type="project" value="InterPro"/>
</dbReference>
<dbReference type="Gene3D" id="3.40.50.2000">
    <property type="entry name" value="Glycogen Phosphorylase B"/>
    <property type="match status" value="2"/>
</dbReference>
<gene>
    <name evidence="3" type="ORF">GYA93_22570</name>
</gene>
<accession>A0A7K3LVK2</accession>
<protein>
    <submittedName>
        <fullName evidence="3">Glycosyltransferase</fullName>
    </submittedName>
</protein>